<feature type="disulfide bond" evidence="5">
    <location>
        <begin position="1605"/>
        <end position="1632"/>
    </location>
</feature>
<feature type="disulfide bond" evidence="5">
    <location>
        <begin position="1485"/>
        <end position="1512"/>
    </location>
</feature>
<sequence>MQIESHRDCKYDYLDVHDGDSEDAPLLGHLCGYRVPESIISSYNFLWMKFETDGSIQNRGFYSVYEGMAMGCGGLLTEEAEQISSPRHPDRYPHSLTCRWLIRAPETHVIRLTFTSFYLEMDSQCRFDYVDVEESSGVSLGRFCGSRIPPILTSLENTIIVKFVTDTSISRDGFNANYEFLDASQACGGTYYQESGVIRSPGFPNRYPHSAHCVWIIQAKDYRQVTLNVTRFEMEDHENCRFDYLELRNGGTETSPLLGKYCGNRTIPEIRSHSNILRLEFKSDISMSAPGFEIFFDTTAVGCGGILSSPSGSIVSPNYPQAYPFNADCEWLIRVSHGSAISVTIIEIDIEEHETCMYDYLQIFDGDSENSKCLLNICNNQQNPGPIVSKGNTMLLRFRSDSNQEAGGFHLVYHTLCNNVLTNRRGVIESPNFPDTYPHNHNCSWTISAPRGNNISIAFSHFFLETTASCDADYVEVLEVQGNKQIQLGKYCGGQSSPPKTIETSTDTAIVRLITDSSVTREGFRLEYAMKGCGGDIENKDFGFITSPNYPNGYPISTSCFWHISYPPGSRVELTILELDIEAEAECFYDYLAVYGGEDENSPRLMYTCHRINGSQIVTSHGNQMVVHFSSDSFINGRGFKASFRKLDAGTSGCGGRFTAAESTILSPNFPDPYNVNDECEWLIETSFGHRVELEFYDFEIPQGTNCSLGHVAIYDGRNSSSPLLGKYCGAKPEGIISSSSNQMLVKLVADGNNVGKGFRAHYSMGCGSRLLADEGGEILSPNYPHGFPELINCRWIIYTSQPGEKVSLLVTHLEISASDNCSFASLTIKDGDMPDSPVSGMYCGYRSPPLIMSRGSILQVLLQNHGIFRATYGPASTHCGGAFKSPEGTFATPGYPLNYALDMECIWTIEASAGSKVLLSFTGFALENSEYCNKDYVEIHKNDASGPMIGRYCGSEIPSNLTAAHKLWIKFRSDDIGTSNGFSAQYSTQHSNVLNGTEGEIASPGYPHKYSRSNVEWTVIVPTGMFVSVRFIEFGILDLGESHSCVSTLRIYDGFDDSAPVLGEFCGYNIPEPLVSTSNVLFIRLEPQHHYDTSFYLQWAAVTESGVVLTAPSIESGGTACWQELNLNTSELLVQSPNYPEYYPDNYNCTYVIRAPHYQHVELNITDLDLEEWFPQCSYDRLEIYYALNPTLDAWHLNATYCGRETPPLFVSPTNLMKLQFITDGYTHYRGFNATAMPRCGARFTESNGVIKSEYIHTHLSGRLYQTFFCEYYIHVKPKRTIQLTFDQFSVASDSICSTNYLVIRNGGSSTSPLLGSGTYCGTSAPSLPETSTNEAYVKVVISSLAQGVPVFELRYTELSLGCGGHIYLSQETRNAEISSPNYPAPPTHDIECEWIITSPAGTRIRMDFENEFHMSPDCFDGDNVEYLQIYDGGTDMAPALQRYCGHDQPSSVQSTGNALYAVYVTAVDEPQAGFKAIVRIAACGGTISSTYSSAIKSPNYPQPYGNSQECEWFLKMKNGYHIILTIMDLDTPANQNCSLTDYLEIRDYDAQGELLGIFCGSLTNGSQVIDVPSPQAYIKFKTNSAVTGKGFHIVMNAKFNEGCGGYVGGLSSGVITSPHYPNPLTGRRQCSWHIDAPEGRRVKLTFNEFNLPRDQATGICLSHLSTTNISYWWRGEVNLTKLCGNSLPAEILSYTSTAVVVFATHGLAAGQGFSLSYSTDEEANCGGPLLLPSGNISSPPFTAMNDTYIDCRWKLQGDGLENRTVVIKLDVLDVPGLKSSYCRKGGVYVYGQNFFFGRYCENYTSPVTITSPLAATTVRLTGLLDKAFRGIRGTYNVSNCGGIIDVTSDVNITSPGYPNSYPPNTDCHWILKVPRGEEISLTTVDLRLENDCSKDYVKITNGYRHDSPVLGKFCGDHSPHPITSTNNFLVIKFHSDEFGTAPGFWMTSSEIQRGCGGIIGMAQGNISSPNYPSRYGHNEECVWIIEYLPGYTTRLEFVGRFDIETSSSCDKDYL</sequence>
<dbReference type="SMART" id="SM00042">
    <property type="entry name" value="CUB"/>
    <property type="match status" value="17"/>
</dbReference>
<dbReference type="SUPFAM" id="SSF49854">
    <property type="entry name" value="Spermadhesin, CUB domain"/>
    <property type="match status" value="18"/>
</dbReference>
<feature type="disulfide bond" evidence="5">
    <location>
        <begin position="533"/>
        <end position="560"/>
    </location>
</feature>
<feature type="domain" description="CUB" evidence="6">
    <location>
        <begin position="1122"/>
        <end position="1240"/>
    </location>
</feature>
<dbReference type="FunFam" id="2.60.120.290:FF:000003">
    <property type="entry name" value="Neuropilin"/>
    <property type="match status" value="1"/>
</dbReference>
<accession>A0A087UF82</accession>
<feature type="disulfide bond" evidence="5">
    <location>
        <begin position="1842"/>
        <end position="1869"/>
    </location>
</feature>
<evidence type="ECO:0000259" key="6">
    <source>
        <dbReference type="PROSITE" id="PS01180"/>
    </source>
</evidence>
<feature type="domain" description="CUB" evidence="6">
    <location>
        <begin position="654"/>
        <end position="766"/>
    </location>
</feature>
<feature type="domain" description="CUB" evidence="6">
    <location>
        <begin position="72"/>
        <end position="181"/>
    </location>
</feature>
<comment type="caution">
    <text evidence="5">Lacks conserved residue(s) required for the propagation of feature annotation.</text>
</comment>
<feature type="domain" description="CUB" evidence="6">
    <location>
        <begin position="1957"/>
        <end position="2016"/>
    </location>
</feature>
<dbReference type="STRING" id="407821.A0A087UF82"/>
<dbReference type="InterPro" id="IPR035914">
    <property type="entry name" value="Sperma_CUB_dom_sf"/>
</dbReference>
<feature type="domain" description="CUB" evidence="6">
    <location>
        <begin position="1364"/>
        <end position="1483"/>
    </location>
</feature>
<feature type="domain" description="CUB" evidence="6">
    <location>
        <begin position="1"/>
        <end position="68"/>
    </location>
</feature>
<dbReference type="PANTHER" id="PTHR24251">
    <property type="entry name" value="OVOCHYMASE-RELATED"/>
    <property type="match status" value="1"/>
</dbReference>
<dbReference type="FunFam" id="2.60.120.290:FF:000005">
    <property type="entry name" value="Procollagen C-endopeptidase enhancer 1"/>
    <property type="match status" value="2"/>
</dbReference>
<feature type="disulfide bond" evidence="5">
    <location>
        <begin position="767"/>
        <end position="794"/>
    </location>
</feature>
<feature type="domain" description="CUB" evidence="6">
    <location>
        <begin position="767"/>
        <end position="876"/>
    </location>
</feature>
<keyword evidence="2" id="KW-0677">Repeat</keyword>
<protein>
    <submittedName>
        <fullName evidence="7">Cubilin</fullName>
    </submittedName>
</protein>
<feature type="domain" description="CUB" evidence="6">
    <location>
        <begin position="1241"/>
        <end position="1360"/>
    </location>
</feature>
<feature type="non-terminal residue" evidence="7">
    <location>
        <position position="2016"/>
    </location>
</feature>
<keyword evidence="8" id="KW-1185">Reference proteome</keyword>
<keyword evidence="3 5" id="KW-1015">Disulfide bond</keyword>
<dbReference type="OMA" id="HTECIWI"/>
<dbReference type="CDD" id="cd00041">
    <property type="entry name" value="CUB"/>
    <property type="match status" value="17"/>
</dbReference>
<proteinExistence type="predicted"/>
<evidence type="ECO:0000256" key="1">
    <source>
        <dbReference type="ARBA" id="ARBA00022729"/>
    </source>
</evidence>
<evidence type="ECO:0000256" key="2">
    <source>
        <dbReference type="ARBA" id="ARBA00022737"/>
    </source>
</evidence>
<gene>
    <name evidence="7" type="ORF">X975_24354</name>
</gene>
<feature type="domain" description="CUB" evidence="6">
    <location>
        <begin position="417"/>
        <end position="531"/>
    </location>
</feature>
<evidence type="ECO:0000313" key="7">
    <source>
        <dbReference type="EMBL" id="KFM76021.1"/>
    </source>
</evidence>
<evidence type="ECO:0000256" key="3">
    <source>
        <dbReference type="ARBA" id="ARBA00023157"/>
    </source>
</evidence>
<organism evidence="7 8">
    <name type="scientific">Stegodyphus mimosarum</name>
    <name type="common">African social velvet spider</name>
    <dbReference type="NCBI Taxonomy" id="407821"/>
    <lineage>
        <taxon>Eukaryota</taxon>
        <taxon>Metazoa</taxon>
        <taxon>Ecdysozoa</taxon>
        <taxon>Arthropoda</taxon>
        <taxon>Chelicerata</taxon>
        <taxon>Arachnida</taxon>
        <taxon>Araneae</taxon>
        <taxon>Araneomorphae</taxon>
        <taxon>Entelegynae</taxon>
        <taxon>Eresoidea</taxon>
        <taxon>Eresidae</taxon>
        <taxon>Stegodyphus</taxon>
    </lineage>
</organism>
<name>A0A087UF82_STEMI</name>
<feature type="domain" description="CUB" evidence="6">
    <location>
        <begin position="991"/>
        <end position="1103"/>
    </location>
</feature>
<feature type="domain" description="CUB" evidence="6">
    <location>
        <begin position="303"/>
        <end position="416"/>
    </location>
</feature>
<evidence type="ECO:0000256" key="4">
    <source>
        <dbReference type="ARBA" id="ARBA00023180"/>
    </source>
</evidence>
<evidence type="ECO:0000313" key="8">
    <source>
        <dbReference type="Proteomes" id="UP000054359"/>
    </source>
</evidence>
<dbReference type="Proteomes" id="UP000054359">
    <property type="component" value="Unassembled WGS sequence"/>
</dbReference>
<keyword evidence="4" id="KW-0325">Glycoprotein</keyword>
<feature type="domain" description="CUB" evidence="6">
    <location>
        <begin position="1842"/>
        <end position="1953"/>
    </location>
</feature>
<feature type="domain" description="CUB" evidence="6">
    <location>
        <begin position="187"/>
        <end position="299"/>
    </location>
</feature>
<dbReference type="OrthoDB" id="6425279at2759"/>
<dbReference type="InterPro" id="IPR000859">
    <property type="entry name" value="CUB_dom"/>
</dbReference>
<keyword evidence="1" id="KW-0732">Signal</keyword>
<dbReference type="Gene3D" id="2.60.120.290">
    <property type="entry name" value="Spermadhesin, CUB domain"/>
    <property type="match status" value="18"/>
</dbReference>
<evidence type="ECO:0000256" key="5">
    <source>
        <dbReference type="PROSITE-ProRule" id="PRU00059"/>
    </source>
</evidence>
<dbReference type="Pfam" id="PF00431">
    <property type="entry name" value="CUB"/>
    <property type="match status" value="17"/>
</dbReference>
<reference evidence="7 8" key="1">
    <citation type="submission" date="2013-11" db="EMBL/GenBank/DDBJ databases">
        <title>Genome sequencing of Stegodyphus mimosarum.</title>
        <authorList>
            <person name="Bechsgaard J."/>
        </authorList>
    </citation>
    <scope>NUCLEOTIDE SEQUENCE [LARGE SCALE GENOMIC DNA]</scope>
</reference>
<dbReference type="EMBL" id="KK119553">
    <property type="protein sequence ID" value="KFM76021.1"/>
    <property type="molecule type" value="Genomic_DNA"/>
</dbReference>
<feature type="domain" description="CUB" evidence="6">
    <location>
        <begin position="533"/>
        <end position="647"/>
    </location>
</feature>
<feature type="domain" description="CUB" evidence="6">
    <location>
        <begin position="1605"/>
        <end position="1722"/>
    </location>
</feature>
<feature type="domain" description="CUB" evidence="6">
    <location>
        <begin position="1485"/>
        <end position="1600"/>
    </location>
</feature>
<dbReference type="PROSITE" id="PS01180">
    <property type="entry name" value="CUB"/>
    <property type="match status" value="18"/>
</dbReference>
<feature type="domain" description="CUB" evidence="6">
    <location>
        <begin position="880"/>
        <end position="990"/>
    </location>
</feature>
<feature type="domain" description="CUB" evidence="6">
    <location>
        <begin position="1727"/>
        <end position="1840"/>
    </location>
</feature>
<dbReference type="FunFam" id="2.60.120.290:FF:000013">
    <property type="entry name" value="Membrane frizzled-related protein"/>
    <property type="match status" value="6"/>
</dbReference>
<dbReference type="PANTHER" id="PTHR24251:SF43">
    <property type="entry name" value="TOLLOID-LIKE PROTEIN 2"/>
    <property type="match status" value="1"/>
</dbReference>